<dbReference type="Proteomes" id="UP000198287">
    <property type="component" value="Unassembled WGS sequence"/>
</dbReference>
<dbReference type="AlphaFoldDB" id="A0A226E0W3"/>
<feature type="compositionally biased region" description="Low complexity" evidence="1">
    <location>
        <begin position="321"/>
        <end position="341"/>
    </location>
</feature>
<sequence>MATRSSHWTTRCPTATSTTTTPIDTLLIISSSDKKGSSSHPHQYYTASPGSQRYPCKLTIVQIVSPCSSLPSPSVHTNSLLANRRVTATAAPSPPSPIILKLLPIPTHASLKDVAVEIFTQTLLTSASRMKMVHPCCEYPLQNCVSYLALYDIVWSFLRTIYHLNELLTTFDLWVADGRIPDYGPISSSFDGFFVVIYVTYFGLAICMIVGAHTQDPRKLLVWVVLASLVIVVQLIVFQVSLLVGHYNSFHLETPPESFYEESDTDFRRMRSGNILYTVRNLGGQAVHRGVRGRFPLPGHFGRPTTRPPTLCPQPPPPTDTPIQPEPLATHQPPPIATTTPAHHYTLVPTVSHYDDDVDDNYTSGVGEKV</sequence>
<feature type="compositionally biased region" description="Pro residues" evidence="1">
    <location>
        <begin position="306"/>
        <end position="320"/>
    </location>
</feature>
<gene>
    <name evidence="3" type="ORF">Fcan01_13283</name>
</gene>
<dbReference type="EMBL" id="LNIX01000007">
    <property type="protein sequence ID" value="OXA51372.1"/>
    <property type="molecule type" value="Genomic_DNA"/>
</dbReference>
<name>A0A226E0W3_FOLCA</name>
<keyword evidence="2" id="KW-1133">Transmembrane helix</keyword>
<feature type="region of interest" description="Disordered" evidence="1">
    <location>
        <begin position="297"/>
        <end position="341"/>
    </location>
</feature>
<evidence type="ECO:0000256" key="1">
    <source>
        <dbReference type="SAM" id="MobiDB-lite"/>
    </source>
</evidence>
<evidence type="ECO:0000256" key="2">
    <source>
        <dbReference type="SAM" id="Phobius"/>
    </source>
</evidence>
<reference evidence="3 4" key="1">
    <citation type="submission" date="2015-12" db="EMBL/GenBank/DDBJ databases">
        <title>The genome of Folsomia candida.</title>
        <authorList>
            <person name="Faddeeva A."/>
            <person name="Derks M.F."/>
            <person name="Anvar Y."/>
            <person name="Smit S."/>
            <person name="Van Straalen N."/>
            <person name="Roelofs D."/>
        </authorList>
    </citation>
    <scope>NUCLEOTIDE SEQUENCE [LARGE SCALE GENOMIC DNA]</scope>
    <source>
        <strain evidence="3 4">VU population</strain>
        <tissue evidence="3">Whole body</tissue>
    </source>
</reference>
<keyword evidence="2" id="KW-0472">Membrane</keyword>
<feature type="transmembrane region" description="Helical" evidence="2">
    <location>
        <begin position="193"/>
        <end position="214"/>
    </location>
</feature>
<keyword evidence="2" id="KW-0812">Transmembrane</keyword>
<proteinExistence type="predicted"/>
<feature type="transmembrane region" description="Helical" evidence="2">
    <location>
        <begin position="220"/>
        <end position="244"/>
    </location>
</feature>
<accession>A0A226E0W3</accession>
<protein>
    <submittedName>
        <fullName evidence="3">Uncharacterized protein</fullName>
    </submittedName>
</protein>
<evidence type="ECO:0000313" key="4">
    <source>
        <dbReference type="Proteomes" id="UP000198287"/>
    </source>
</evidence>
<organism evidence="3 4">
    <name type="scientific">Folsomia candida</name>
    <name type="common">Springtail</name>
    <dbReference type="NCBI Taxonomy" id="158441"/>
    <lineage>
        <taxon>Eukaryota</taxon>
        <taxon>Metazoa</taxon>
        <taxon>Ecdysozoa</taxon>
        <taxon>Arthropoda</taxon>
        <taxon>Hexapoda</taxon>
        <taxon>Collembola</taxon>
        <taxon>Entomobryomorpha</taxon>
        <taxon>Isotomoidea</taxon>
        <taxon>Isotomidae</taxon>
        <taxon>Proisotominae</taxon>
        <taxon>Folsomia</taxon>
    </lineage>
</organism>
<keyword evidence="4" id="KW-1185">Reference proteome</keyword>
<comment type="caution">
    <text evidence="3">The sequence shown here is derived from an EMBL/GenBank/DDBJ whole genome shotgun (WGS) entry which is preliminary data.</text>
</comment>
<evidence type="ECO:0000313" key="3">
    <source>
        <dbReference type="EMBL" id="OXA51372.1"/>
    </source>
</evidence>